<keyword evidence="3" id="KW-0342">GTP-binding</keyword>
<feature type="domain" description="GTP-eEF1A C-terminal" evidence="4">
    <location>
        <begin position="1"/>
        <end position="95"/>
    </location>
</feature>
<dbReference type="GO" id="GO:0005525">
    <property type="term" value="F:GTP binding"/>
    <property type="evidence" value="ECO:0007669"/>
    <property type="project" value="UniProtKB-KW"/>
</dbReference>
<dbReference type="WBParaSite" id="nRc.2.0.1.t12769-RA">
    <property type="protein sequence ID" value="nRc.2.0.1.t12769-RA"/>
    <property type="gene ID" value="nRc.2.0.1.g12769"/>
</dbReference>
<evidence type="ECO:0000313" key="5">
    <source>
        <dbReference type="Proteomes" id="UP000887565"/>
    </source>
</evidence>
<keyword evidence="2" id="KW-0648">Protein biosynthesis</keyword>
<protein>
    <submittedName>
        <fullName evidence="6">Translation elongation factor EFTu/EF1A C-terminal domain-containing protein</fullName>
    </submittedName>
</protein>
<dbReference type="GO" id="GO:0005737">
    <property type="term" value="C:cytoplasm"/>
    <property type="evidence" value="ECO:0007669"/>
    <property type="project" value="UniProtKB-ARBA"/>
</dbReference>
<proteinExistence type="predicted"/>
<dbReference type="OMA" id="DWRTGHE"/>
<dbReference type="AlphaFoldDB" id="A0A915IG39"/>
<dbReference type="CDD" id="cd03704">
    <property type="entry name" value="eRF3_C_III"/>
    <property type="match status" value="1"/>
</dbReference>
<evidence type="ECO:0000256" key="2">
    <source>
        <dbReference type="ARBA" id="ARBA00022917"/>
    </source>
</evidence>
<organism evidence="5 6">
    <name type="scientific">Romanomermis culicivorax</name>
    <name type="common">Nematode worm</name>
    <dbReference type="NCBI Taxonomy" id="13658"/>
    <lineage>
        <taxon>Eukaryota</taxon>
        <taxon>Metazoa</taxon>
        <taxon>Ecdysozoa</taxon>
        <taxon>Nematoda</taxon>
        <taxon>Enoplea</taxon>
        <taxon>Dorylaimia</taxon>
        <taxon>Mermithida</taxon>
        <taxon>Mermithoidea</taxon>
        <taxon>Mermithidae</taxon>
        <taxon>Romanomermis</taxon>
    </lineage>
</organism>
<keyword evidence="1" id="KW-0547">Nucleotide-binding</keyword>
<evidence type="ECO:0000259" key="4">
    <source>
        <dbReference type="Pfam" id="PF22594"/>
    </source>
</evidence>
<dbReference type="PANTHER" id="PTHR23115">
    <property type="entry name" value="TRANSLATION FACTOR"/>
    <property type="match status" value="1"/>
</dbReference>
<dbReference type="Pfam" id="PF22594">
    <property type="entry name" value="GTP-eEF1A_C"/>
    <property type="match status" value="1"/>
</dbReference>
<name>A0A915IG39_ROMCU</name>
<dbReference type="GO" id="GO:0006415">
    <property type="term" value="P:translational termination"/>
    <property type="evidence" value="ECO:0007669"/>
    <property type="project" value="UniProtKB-ARBA"/>
</dbReference>
<dbReference type="FunFam" id="2.40.30.10:FF:000017">
    <property type="entry name" value="Eukaryotic peptide chain release factor GTP-binding subunit"/>
    <property type="match status" value="1"/>
</dbReference>
<evidence type="ECO:0000256" key="3">
    <source>
        <dbReference type="ARBA" id="ARBA00023134"/>
    </source>
</evidence>
<keyword evidence="5" id="KW-1185">Reference proteome</keyword>
<dbReference type="Gene3D" id="2.40.30.10">
    <property type="entry name" value="Translation factors"/>
    <property type="match status" value="1"/>
</dbReference>
<dbReference type="InterPro" id="IPR050100">
    <property type="entry name" value="TRAFAC_GTPase_members"/>
</dbReference>
<sequence>VVILEHKSIICPGYSAVLHIHAAVEEISIKALLCLIDRKTGEKTTVHPRFVKQDQACIMRLESNEMFCLEPFKDFPQMGRFVLRDETRTIAIGKVMKVIE</sequence>
<evidence type="ECO:0000256" key="1">
    <source>
        <dbReference type="ARBA" id="ARBA00022741"/>
    </source>
</evidence>
<dbReference type="InterPro" id="IPR009001">
    <property type="entry name" value="Transl_elong_EF1A/Init_IF2_C"/>
</dbReference>
<dbReference type="SUPFAM" id="SSF50465">
    <property type="entry name" value="EF-Tu/eEF-1alpha/eIF2-gamma C-terminal domain"/>
    <property type="match status" value="1"/>
</dbReference>
<accession>A0A915IG39</accession>
<dbReference type="InterPro" id="IPR054696">
    <property type="entry name" value="GTP-eEF1A_C"/>
</dbReference>
<reference evidence="6" key="1">
    <citation type="submission" date="2022-11" db="UniProtKB">
        <authorList>
            <consortium name="WormBaseParasite"/>
        </authorList>
    </citation>
    <scope>IDENTIFICATION</scope>
</reference>
<dbReference type="Proteomes" id="UP000887565">
    <property type="component" value="Unplaced"/>
</dbReference>
<evidence type="ECO:0000313" key="6">
    <source>
        <dbReference type="WBParaSite" id="nRc.2.0.1.t12769-RA"/>
    </source>
</evidence>
<dbReference type="GO" id="GO:0003924">
    <property type="term" value="F:GTPase activity"/>
    <property type="evidence" value="ECO:0007669"/>
    <property type="project" value="UniProtKB-ARBA"/>
</dbReference>